<dbReference type="NCBIfam" id="NF007157">
    <property type="entry name" value="PRK09592.1"/>
    <property type="match status" value="1"/>
</dbReference>
<evidence type="ECO:0000313" key="13">
    <source>
        <dbReference type="Proteomes" id="UP000029381"/>
    </source>
</evidence>
<dbReference type="InterPro" id="IPR003352">
    <property type="entry name" value="PTS_EIIC"/>
</dbReference>
<keyword evidence="7 10" id="KW-1133">Transmembrane helix</keyword>
<evidence type="ECO:0000259" key="11">
    <source>
        <dbReference type="PROSITE" id="PS51105"/>
    </source>
</evidence>
<dbReference type="EMBL" id="JPVT01000200">
    <property type="protein sequence ID" value="KFN89727.1"/>
    <property type="molecule type" value="Genomic_DNA"/>
</dbReference>
<dbReference type="PROSITE" id="PS51105">
    <property type="entry name" value="PTS_EIIC_TYPE_3"/>
    <property type="match status" value="1"/>
</dbReference>
<evidence type="ECO:0000256" key="10">
    <source>
        <dbReference type="SAM" id="Phobius"/>
    </source>
</evidence>
<feature type="domain" description="PTS EIIC type-3" evidence="11">
    <location>
        <begin position="11"/>
        <end position="433"/>
    </location>
</feature>
<evidence type="ECO:0000256" key="6">
    <source>
        <dbReference type="ARBA" id="ARBA00022692"/>
    </source>
</evidence>
<dbReference type="InterPro" id="IPR004796">
    <property type="entry name" value="PTS_IIC_cello"/>
</dbReference>
<evidence type="ECO:0000313" key="12">
    <source>
        <dbReference type="EMBL" id="KFN89727.1"/>
    </source>
</evidence>
<dbReference type="InterPro" id="IPR051088">
    <property type="entry name" value="PTS_Sugar-EIIC/EIIB"/>
</dbReference>
<gene>
    <name evidence="12" type="ORF">TMU3MR103_1850</name>
</gene>
<dbReference type="GO" id="GO:0008982">
    <property type="term" value="F:protein-N(PI)-phosphohistidine-sugar phosphotransferase activity"/>
    <property type="evidence" value="ECO:0007669"/>
    <property type="project" value="UniProtKB-UniRule"/>
</dbReference>
<feature type="transmembrane region" description="Helical" evidence="10">
    <location>
        <begin position="234"/>
        <end position="257"/>
    </location>
</feature>
<organism evidence="12 13">
    <name type="scientific">Tetragenococcus muriaticus 3MR10-3</name>
    <dbReference type="NCBI Taxonomy" id="1302648"/>
    <lineage>
        <taxon>Bacteria</taxon>
        <taxon>Bacillati</taxon>
        <taxon>Bacillota</taxon>
        <taxon>Bacilli</taxon>
        <taxon>Lactobacillales</taxon>
        <taxon>Enterococcaceae</taxon>
        <taxon>Tetragenococcus</taxon>
    </lineage>
</organism>
<accession>A0A091C0Z2</accession>
<feature type="transmembrane region" description="Helical" evidence="10">
    <location>
        <begin position="364"/>
        <end position="383"/>
    </location>
</feature>
<feature type="transmembrane region" description="Helical" evidence="10">
    <location>
        <begin position="390"/>
        <end position="407"/>
    </location>
</feature>
<evidence type="ECO:0000256" key="3">
    <source>
        <dbReference type="ARBA" id="ARBA00022475"/>
    </source>
</evidence>
<evidence type="ECO:0000256" key="4">
    <source>
        <dbReference type="ARBA" id="ARBA00022597"/>
    </source>
</evidence>
<dbReference type="PANTHER" id="PTHR33989:SF8">
    <property type="entry name" value="PERMEASE IIC COMPONENT"/>
    <property type="match status" value="1"/>
</dbReference>
<evidence type="ECO:0000256" key="2">
    <source>
        <dbReference type="ARBA" id="ARBA00022448"/>
    </source>
</evidence>
<reference evidence="12 13" key="1">
    <citation type="submission" date="2014-08" db="EMBL/GenBank/DDBJ databases">
        <title>Genome sequence of Tetragenococcus muriaticus.</title>
        <authorList>
            <person name="Chuea-nongthon C."/>
            <person name="Rodtong S."/>
            <person name="Yongsawatdigul J."/>
            <person name="Steele J.L."/>
            <person name="Liu X.-y."/>
            <person name="Speers J."/>
            <person name="Glasner J.D."/>
            <person name="Neeno-Eckwall E.C."/>
        </authorList>
    </citation>
    <scope>NUCLEOTIDE SEQUENCE [LARGE SCALE GENOMIC DNA]</scope>
    <source>
        <strain evidence="12 13">3MR10-3</strain>
    </source>
</reference>
<dbReference type="AlphaFoldDB" id="A0A091C0Z2"/>
<dbReference type="PANTHER" id="PTHR33989">
    <property type="match status" value="1"/>
</dbReference>
<keyword evidence="3 9" id="KW-1003">Cell membrane</keyword>
<keyword evidence="8 9" id="KW-0472">Membrane</keyword>
<keyword evidence="12" id="KW-0808">Transferase</keyword>
<feature type="transmembrane region" description="Helical" evidence="10">
    <location>
        <begin position="413"/>
        <end position="434"/>
    </location>
</feature>
<keyword evidence="2 9" id="KW-0813">Transport</keyword>
<evidence type="ECO:0000256" key="8">
    <source>
        <dbReference type="ARBA" id="ARBA00023136"/>
    </source>
</evidence>
<dbReference type="GO" id="GO:0009401">
    <property type="term" value="P:phosphoenolpyruvate-dependent sugar phosphotransferase system"/>
    <property type="evidence" value="ECO:0007669"/>
    <property type="project" value="UniProtKB-KW"/>
</dbReference>
<comment type="caution">
    <text evidence="12">The sequence shown here is derived from an EMBL/GenBank/DDBJ whole genome shotgun (WGS) entry which is preliminary data.</text>
</comment>
<dbReference type="RefSeq" id="WP_028790563.1">
    <property type="nucleotide sequence ID" value="NZ_JPVT01000200.1"/>
</dbReference>
<comment type="function">
    <text evidence="9">The phosphoenolpyruvate-dependent sugar phosphotransferase system (PTS), a major carbohydrate active -transport system, catalyzes the phosphorylation of incoming sugar substrates concomitant with their translocation across the cell membrane.</text>
</comment>
<feature type="transmembrane region" description="Helical" evidence="10">
    <location>
        <begin position="203"/>
        <end position="228"/>
    </location>
</feature>
<dbReference type="GO" id="GO:0005886">
    <property type="term" value="C:plasma membrane"/>
    <property type="evidence" value="ECO:0007669"/>
    <property type="project" value="UniProtKB-SubCell"/>
</dbReference>
<feature type="transmembrane region" description="Helical" evidence="10">
    <location>
        <begin position="164"/>
        <end position="183"/>
    </location>
</feature>
<dbReference type="InterPro" id="IPR004501">
    <property type="entry name" value="PTS_EIIC_3"/>
</dbReference>
<keyword evidence="6 10" id="KW-0812">Transmembrane</keyword>
<keyword evidence="13" id="KW-1185">Reference proteome</keyword>
<name>A0A091C0Z2_9ENTE</name>
<evidence type="ECO:0000256" key="7">
    <source>
        <dbReference type="ARBA" id="ARBA00022989"/>
    </source>
</evidence>
<feature type="transmembrane region" description="Helical" evidence="10">
    <location>
        <begin position="31"/>
        <end position="55"/>
    </location>
</feature>
<comment type="subcellular location">
    <subcellularLocation>
        <location evidence="1">Cell membrane</location>
        <topology evidence="1">Multi-pass membrane protein</topology>
    </subcellularLocation>
</comment>
<dbReference type="NCBIfam" id="TIGR00410">
    <property type="entry name" value="lacE"/>
    <property type="match status" value="1"/>
</dbReference>
<evidence type="ECO:0000256" key="5">
    <source>
        <dbReference type="ARBA" id="ARBA00022683"/>
    </source>
</evidence>
<dbReference type="Pfam" id="PF02378">
    <property type="entry name" value="PTS_EIIC"/>
    <property type="match status" value="1"/>
</dbReference>
<sequence>MESGNKTLDTLEKYVLGPMSKVAQWRIVRSVMAAGVASIPFIIVGSMFLVFNVLPETFTFLEGFFNNTFFRVSDLYMLANKTTMGLLALYFGIVMGYEYTRIYAEEDNLNMNPMNGALLAMFALFMTVPQLVFSNGEMSLVNQNNEDAIIVYGWEMVEDGISRLGSSGIFSAIIMAILAVQLYKFCVKKNLVIKMPEAVPSGVANAFTALIPAFVVAISVLVINGILIALGTDIFKLIALPFGFVVNLTNSWGGILVIYFLVHILWLVGIHGSNIIIQGFLFPILMSNLQSNIEGANIPFAGELNNAFIIVGGAGATLGLVIYLAFVAKSKQLKVLGKAAIVPGFFNINEPLVFGLPIVYNPFLAIPFFLAPMVTASIAYWAVELQFIQPVIAMMPWPTPIGAGAFISTGGDYMAIILAIICAAIAFLIWLPFIRLYDRRLVKQEQEENASV</sequence>
<feature type="transmembrane region" description="Helical" evidence="10">
    <location>
        <begin position="75"/>
        <end position="95"/>
    </location>
</feature>
<feature type="transmembrane region" description="Helical" evidence="10">
    <location>
        <begin position="306"/>
        <end position="327"/>
    </location>
</feature>
<keyword evidence="5" id="KW-0598">Phosphotransferase system</keyword>
<dbReference type="PATRIC" id="fig|1302648.3.peg.1811"/>
<dbReference type="Proteomes" id="UP000029381">
    <property type="component" value="Unassembled WGS sequence"/>
</dbReference>
<evidence type="ECO:0000256" key="1">
    <source>
        <dbReference type="ARBA" id="ARBA00004651"/>
    </source>
</evidence>
<feature type="transmembrane region" description="Helical" evidence="10">
    <location>
        <begin position="339"/>
        <end position="358"/>
    </location>
</feature>
<keyword evidence="4 9" id="KW-0762">Sugar transport</keyword>
<feature type="transmembrane region" description="Helical" evidence="10">
    <location>
        <begin position="264"/>
        <end position="286"/>
    </location>
</feature>
<dbReference type="GO" id="GO:1901264">
    <property type="term" value="P:carbohydrate derivative transport"/>
    <property type="evidence" value="ECO:0007669"/>
    <property type="project" value="TreeGrafter"/>
</dbReference>
<evidence type="ECO:0000256" key="9">
    <source>
        <dbReference type="PIRNR" id="PIRNR006351"/>
    </source>
</evidence>
<dbReference type="PIRSF" id="PIRSF006351">
    <property type="entry name" value="PTS_EIIC-Cellobiose"/>
    <property type="match status" value="1"/>
</dbReference>
<feature type="transmembrane region" description="Helical" evidence="10">
    <location>
        <begin position="116"/>
        <end position="133"/>
    </location>
</feature>
<proteinExistence type="predicted"/>
<protein>
    <recommendedName>
        <fullName evidence="9">Permease IIC component</fullName>
    </recommendedName>
</protein>